<dbReference type="InterPro" id="IPR027417">
    <property type="entry name" value="P-loop_NTPase"/>
</dbReference>
<dbReference type="PANTHER" id="PTHR43166:SF9">
    <property type="entry name" value="GLUTAMATE_ASPARTATE IMPORT ATP-BINDING PROTEIN GLTL"/>
    <property type="match status" value="1"/>
</dbReference>
<dbReference type="Pfam" id="PF00005">
    <property type="entry name" value="ABC_tran"/>
    <property type="match status" value="1"/>
</dbReference>
<dbReference type="InterPro" id="IPR003439">
    <property type="entry name" value="ABC_transporter-like_ATP-bd"/>
</dbReference>
<dbReference type="RefSeq" id="WP_068368501.1">
    <property type="nucleotide sequence ID" value="NZ_CAIJCT010000007.1"/>
</dbReference>
<dbReference type="SMART" id="SM00382">
    <property type="entry name" value="AAA"/>
    <property type="match status" value="1"/>
</dbReference>
<keyword evidence="11" id="KW-1185">Reference proteome</keyword>
<evidence type="ECO:0000256" key="3">
    <source>
        <dbReference type="ARBA" id="ARBA00022448"/>
    </source>
</evidence>
<dbReference type="GO" id="GO:0005886">
    <property type="term" value="C:plasma membrane"/>
    <property type="evidence" value="ECO:0007669"/>
    <property type="project" value="UniProtKB-SubCell"/>
</dbReference>
<name>A0A134ACW1_9FIRM</name>
<dbReference type="GO" id="GO:0015424">
    <property type="term" value="F:ABC-type amino acid transporter activity"/>
    <property type="evidence" value="ECO:0007669"/>
    <property type="project" value="InterPro"/>
</dbReference>
<dbReference type="CDD" id="cd03262">
    <property type="entry name" value="ABC_HisP_GlnQ"/>
    <property type="match status" value="1"/>
</dbReference>
<dbReference type="PANTHER" id="PTHR43166">
    <property type="entry name" value="AMINO ACID IMPORT ATP-BINDING PROTEIN"/>
    <property type="match status" value="1"/>
</dbReference>
<reference evidence="11" key="1">
    <citation type="submission" date="2016-01" db="EMBL/GenBank/DDBJ databases">
        <authorList>
            <person name="Mitreva M."/>
            <person name="Pepin K.H."/>
            <person name="Mihindukulasuriya K.A."/>
            <person name="Fulton R."/>
            <person name="Fronick C."/>
            <person name="O'Laughlin M."/>
            <person name="Miner T."/>
            <person name="Herter B."/>
            <person name="Rosa B.A."/>
            <person name="Cordes M."/>
            <person name="Tomlinson C."/>
            <person name="Wollam A."/>
            <person name="Palsikar V.B."/>
            <person name="Mardis E.R."/>
            <person name="Wilson R.K."/>
        </authorList>
    </citation>
    <scope>NUCLEOTIDE SEQUENCE [LARGE SCALE GENOMIC DNA]</scope>
    <source>
        <strain evidence="11">DNF00729</strain>
    </source>
</reference>
<dbReference type="SUPFAM" id="SSF52540">
    <property type="entry name" value="P-loop containing nucleoside triphosphate hydrolases"/>
    <property type="match status" value="1"/>
</dbReference>
<comment type="caution">
    <text evidence="10">The sequence shown here is derived from an EMBL/GenBank/DDBJ whole genome shotgun (WGS) entry which is preliminary data.</text>
</comment>
<keyword evidence="8" id="KW-0472">Membrane</keyword>
<evidence type="ECO:0000313" key="10">
    <source>
        <dbReference type="EMBL" id="KXB65549.1"/>
    </source>
</evidence>
<keyword evidence="6 10" id="KW-0067">ATP-binding</keyword>
<dbReference type="GO" id="GO:0016887">
    <property type="term" value="F:ATP hydrolysis activity"/>
    <property type="evidence" value="ECO:0007669"/>
    <property type="project" value="InterPro"/>
</dbReference>
<dbReference type="InterPro" id="IPR003593">
    <property type="entry name" value="AAA+_ATPase"/>
</dbReference>
<proteinExistence type="inferred from homology"/>
<dbReference type="PROSITE" id="PS00211">
    <property type="entry name" value="ABC_TRANSPORTER_1"/>
    <property type="match status" value="1"/>
</dbReference>
<evidence type="ECO:0000256" key="1">
    <source>
        <dbReference type="ARBA" id="ARBA00004202"/>
    </source>
</evidence>
<keyword evidence="4" id="KW-1003">Cell membrane</keyword>
<dbReference type="PATRIC" id="fig|755172.3.peg.1238"/>
<comment type="subcellular location">
    <subcellularLocation>
        <location evidence="1">Cell membrane</location>
        <topology evidence="1">Peripheral membrane protein</topology>
    </subcellularLocation>
</comment>
<keyword evidence="5" id="KW-0547">Nucleotide-binding</keyword>
<evidence type="ECO:0000256" key="2">
    <source>
        <dbReference type="ARBA" id="ARBA00005417"/>
    </source>
</evidence>
<dbReference type="OrthoDB" id="9802185at2"/>
<protein>
    <submittedName>
        <fullName evidence="10">Arginine ABC transporter, ATP-binding protein ArtM</fullName>
    </submittedName>
</protein>
<organism evidence="10 11">
    <name type="scientific">Aedoeadaptatus coxii</name>
    <dbReference type="NCBI Taxonomy" id="755172"/>
    <lineage>
        <taxon>Bacteria</taxon>
        <taxon>Bacillati</taxon>
        <taxon>Bacillota</taxon>
        <taxon>Tissierellia</taxon>
        <taxon>Tissierellales</taxon>
        <taxon>Peptoniphilaceae</taxon>
        <taxon>Aedoeadaptatus</taxon>
    </lineage>
</organism>
<keyword evidence="3" id="KW-0813">Transport</keyword>
<dbReference type="EMBL" id="LSDG01000040">
    <property type="protein sequence ID" value="KXB65549.1"/>
    <property type="molecule type" value="Genomic_DNA"/>
</dbReference>
<sequence>MIRIHNLTKSFGDNHVLKGISTEIGDGEVVVVIGPSGSGKSTFLRCLNRLEEADGGEIIFEGVDVNNKDTNIEKVREDMGMVFQSFNLFPHKTVLENITMAPVLVKGEDKSQAEEKAMKLLERVGLADKRDAYPNQLSGGQKQRIAIVRALAMNPSVMLFDEPTSALDPEMVGEVLDVMQQLAKDGMTMVVVTHEMGFAREVGDRILFLDEGLLVEEGTPDEVFNHPKEERTQSFLNKVL</sequence>
<evidence type="ECO:0000256" key="7">
    <source>
        <dbReference type="ARBA" id="ARBA00022970"/>
    </source>
</evidence>
<dbReference type="PROSITE" id="PS50893">
    <property type="entry name" value="ABC_TRANSPORTER_2"/>
    <property type="match status" value="1"/>
</dbReference>
<evidence type="ECO:0000256" key="6">
    <source>
        <dbReference type="ARBA" id="ARBA00022840"/>
    </source>
</evidence>
<evidence type="ECO:0000259" key="9">
    <source>
        <dbReference type="PROSITE" id="PS50893"/>
    </source>
</evidence>
<evidence type="ECO:0000313" key="11">
    <source>
        <dbReference type="Proteomes" id="UP000070442"/>
    </source>
</evidence>
<accession>A0A134ACW1</accession>
<gene>
    <name evidence="10" type="ORF">HMPREF1863_01275</name>
</gene>
<feature type="domain" description="ABC transporter" evidence="9">
    <location>
        <begin position="2"/>
        <end position="236"/>
    </location>
</feature>
<dbReference type="STRING" id="755172.HMPREF1863_01275"/>
<comment type="similarity">
    <text evidence="2">Belongs to the ABC transporter superfamily.</text>
</comment>
<keyword evidence="7" id="KW-0029">Amino-acid transport</keyword>
<dbReference type="Proteomes" id="UP000070442">
    <property type="component" value="Unassembled WGS sequence"/>
</dbReference>
<dbReference type="AlphaFoldDB" id="A0A134ACW1"/>
<evidence type="ECO:0000256" key="5">
    <source>
        <dbReference type="ARBA" id="ARBA00022741"/>
    </source>
</evidence>
<dbReference type="Gene3D" id="3.40.50.300">
    <property type="entry name" value="P-loop containing nucleotide triphosphate hydrolases"/>
    <property type="match status" value="1"/>
</dbReference>
<evidence type="ECO:0000256" key="8">
    <source>
        <dbReference type="ARBA" id="ARBA00023136"/>
    </source>
</evidence>
<dbReference type="InterPro" id="IPR017871">
    <property type="entry name" value="ABC_transporter-like_CS"/>
</dbReference>
<evidence type="ECO:0000256" key="4">
    <source>
        <dbReference type="ARBA" id="ARBA00022475"/>
    </source>
</evidence>
<dbReference type="InterPro" id="IPR030679">
    <property type="entry name" value="ABC_ATPase_HisP-typ"/>
</dbReference>
<dbReference type="FunFam" id="3.40.50.300:FF:000020">
    <property type="entry name" value="Amino acid ABC transporter ATP-binding component"/>
    <property type="match status" value="1"/>
</dbReference>
<dbReference type="GO" id="GO:0005524">
    <property type="term" value="F:ATP binding"/>
    <property type="evidence" value="ECO:0007669"/>
    <property type="project" value="UniProtKB-KW"/>
</dbReference>
<dbReference type="PIRSF" id="PIRSF039085">
    <property type="entry name" value="ABC_ATPase_HisP"/>
    <property type="match status" value="1"/>
</dbReference>
<dbReference type="InterPro" id="IPR050086">
    <property type="entry name" value="MetN_ABC_transporter-like"/>
</dbReference>